<dbReference type="Proteomes" id="UP000031599">
    <property type="component" value="Unassembled WGS sequence"/>
</dbReference>
<accession>A0A0C1ZQT5</accession>
<protein>
    <submittedName>
        <fullName evidence="1">Uncharacterized protein</fullName>
    </submittedName>
</protein>
<name>A0A0C1ZQT5_9BACT</name>
<proteinExistence type="predicted"/>
<reference evidence="1 2" key="1">
    <citation type="submission" date="2014-12" db="EMBL/GenBank/DDBJ databases">
        <title>Genome assembly of Enhygromyxa salina DSM 15201.</title>
        <authorList>
            <person name="Sharma G."/>
            <person name="Subramanian S."/>
        </authorList>
    </citation>
    <scope>NUCLEOTIDE SEQUENCE [LARGE SCALE GENOMIC DNA]</scope>
    <source>
        <strain evidence="1 2">DSM 15201</strain>
    </source>
</reference>
<sequence length="38" mass="4270">MLHRRDIDTSCAPRRAGRLHCGRCWSAEPPAFVCESLA</sequence>
<gene>
    <name evidence="1" type="ORF">DB30_00325</name>
</gene>
<dbReference type="AlphaFoldDB" id="A0A0C1ZQT5"/>
<evidence type="ECO:0000313" key="1">
    <source>
        <dbReference type="EMBL" id="KIG13323.1"/>
    </source>
</evidence>
<organism evidence="1 2">
    <name type="scientific">Enhygromyxa salina</name>
    <dbReference type="NCBI Taxonomy" id="215803"/>
    <lineage>
        <taxon>Bacteria</taxon>
        <taxon>Pseudomonadati</taxon>
        <taxon>Myxococcota</taxon>
        <taxon>Polyangia</taxon>
        <taxon>Nannocystales</taxon>
        <taxon>Nannocystaceae</taxon>
        <taxon>Enhygromyxa</taxon>
    </lineage>
</organism>
<evidence type="ECO:0000313" key="2">
    <source>
        <dbReference type="Proteomes" id="UP000031599"/>
    </source>
</evidence>
<comment type="caution">
    <text evidence="1">The sequence shown here is derived from an EMBL/GenBank/DDBJ whole genome shotgun (WGS) entry which is preliminary data.</text>
</comment>
<dbReference type="EMBL" id="JMCC02000100">
    <property type="protein sequence ID" value="KIG13323.1"/>
    <property type="molecule type" value="Genomic_DNA"/>
</dbReference>